<dbReference type="GO" id="GO:0000932">
    <property type="term" value="C:P-body"/>
    <property type="evidence" value="ECO:0007669"/>
    <property type="project" value="TreeGrafter"/>
</dbReference>
<feature type="compositionally biased region" description="Polar residues" evidence="2">
    <location>
        <begin position="995"/>
        <end position="1010"/>
    </location>
</feature>
<feature type="compositionally biased region" description="Basic and acidic residues" evidence="2">
    <location>
        <begin position="1247"/>
        <end position="1261"/>
    </location>
</feature>
<feature type="compositionally biased region" description="Low complexity" evidence="2">
    <location>
        <begin position="4731"/>
        <end position="4742"/>
    </location>
</feature>
<evidence type="ECO:0000259" key="4">
    <source>
        <dbReference type="PROSITE" id="PS51536"/>
    </source>
</evidence>
<feature type="compositionally biased region" description="Acidic residues" evidence="2">
    <location>
        <begin position="4687"/>
        <end position="4698"/>
    </location>
</feature>
<evidence type="ECO:0000256" key="2">
    <source>
        <dbReference type="SAM" id="MobiDB-lite"/>
    </source>
</evidence>
<feature type="compositionally biased region" description="Basic residues" evidence="2">
    <location>
        <begin position="4005"/>
        <end position="4018"/>
    </location>
</feature>
<proteinExistence type="predicted"/>
<feature type="region of interest" description="Disordered" evidence="2">
    <location>
        <begin position="1144"/>
        <end position="1438"/>
    </location>
</feature>
<feature type="short sequence motif" description="TFG box" evidence="1">
    <location>
        <begin position="795"/>
        <end position="815"/>
    </location>
</feature>
<dbReference type="GO" id="GO:0033962">
    <property type="term" value="P:P-body assembly"/>
    <property type="evidence" value="ECO:0007669"/>
    <property type="project" value="TreeGrafter"/>
</dbReference>
<feature type="region of interest" description="Disordered" evidence="2">
    <location>
        <begin position="225"/>
        <end position="288"/>
    </location>
</feature>
<feature type="compositionally biased region" description="Low complexity" evidence="2">
    <location>
        <begin position="1948"/>
        <end position="1963"/>
    </location>
</feature>
<feature type="compositionally biased region" description="Polar residues" evidence="2">
    <location>
        <begin position="5997"/>
        <end position="6006"/>
    </location>
</feature>
<evidence type="ECO:0000313" key="5">
    <source>
        <dbReference type="EMBL" id="KAK9824869.1"/>
    </source>
</evidence>
<feature type="compositionally biased region" description="Low complexity" evidence="2">
    <location>
        <begin position="3267"/>
        <end position="3280"/>
    </location>
</feature>
<dbReference type="SMART" id="SM01199">
    <property type="entry name" value="FDF"/>
    <property type="match status" value="1"/>
</dbReference>
<feature type="region of interest" description="Disordered" evidence="2">
    <location>
        <begin position="3345"/>
        <end position="3537"/>
    </location>
</feature>
<feature type="compositionally biased region" description="Basic and acidic residues" evidence="2">
    <location>
        <begin position="4453"/>
        <end position="4468"/>
    </location>
</feature>
<feature type="region of interest" description="Disordered" evidence="2">
    <location>
        <begin position="3030"/>
        <end position="3057"/>
    </location>
</feature>
<feature type="compositionally biased region" description="Basic and acidic residues" evidence="2">
    <location>
        <begin position="5596"/>
        <end position="5608"/>
    </location>
</feature>
<feature type="compositionally biased region" description="Basic and acidic residues" evidence="2">
    <location>
        <begin position="5957"/>
        <end position="5972"/>
    </location>
</feature>
<feature type="compositionally biased region" description="Polar residues" evidence="2">
    <location>
        <begin position="1223"/>
        <end position="1233"/>
    </location>
</feature>
<dbReference type="InterPro" id="IPR025762">
    <property type="entry name" value="DFDF"/>
</dbReference>
<accession>A0AAW1QTR2</accession>
<feature type="compositionally biased region" description="Polar residues" evidence="2">
    <location>
        <begin position="548"/>
        <end position="564"/>
    </location>
</feature>
<feature type="compositionally biased region" description="Polar residues" evidence="2">
    <location>
        <begin position="3365"/>
        <end position="3386"/>
    </location>
</feature>
<dbReference type="SUPFAM" id="SSF50182">
    <property type="entry name" value="Sm-like ribonucleoproteins"/>
    <property type="match status" value="1"/>
</dbReference>
<feature type="compositionally biased region" description="Basic and acidic residues" evidence="2">
    <location>
        <begin position="4282"/>
        <end position="4315"/>
    </location>
</feature>
<feature type="region of interest" description="Disordered" evidence="2">
    <location>
        <begin position="1706"/>
        <end position="1735"/>
    </location>
</feature>
<feature type="region of interest" description="Disordered" evidence="2">
    <location>
        <begin position="747"/>
        <end position="766"/>
    </location>
</feature>
<feature type="compositionally biased region" description="Basic and acidic residues" evidence="2">
    <location>
        <begin position="4255"/>
        <end position="4275"/>
    </location>
</feature>
<feature type="compositionally biased region" description="Low complexity" evidence="2">
    <location>
        <begin position="1425"/>
        <end position="1438"/>
    </location>
</feature>
<dbReference type="InterPro" id="IPR025609">
    <property type="entry name" value="Lsm14-like_N"/>
</dbReference>
<name>A0AAW1QTR2_9CHLO</name>
<feature type="compositionally biased region" description="Polar residues" evidence="2">
    <location>
        <begin position="3427"/>
        <end position="3441"/>
    </location>
</feature>
<organism evidence="5 6">
    <name type="scientific">Apatococcus lobatus</name>
    <dbReference type="NCBI Taxonomy" id="904363"/>
    <lineage>
        <taxon>Eukaryota</taxon>
        <taxon>Viridiplantae</taxon>
        <taxon>Chlorophyta</taxon>
        <taxon>core chlorophytes</taxon>
        <taxon>Trebouxiophyceae</taxon>
        <taxon>Chlorellales</taxon>
        <taxon>Chlorellaceae</taxon>
        <taxon>Apatococcus</taxon>
    </lineage>
</organism>
<feature type="region of interest" description="Disordered" evidence="2">
    <location>
        <begin position="5551"/>
        <end position="5577"/>
    </location>
</feature>
<gene>
    <name evidence="5" type="ORF">WJX74_002027</name>
</gene>
<feature type="region of interest" description="Disordered" evidence="2">
    <location>
        <begin position="787"/>
        <end position="845"/>
    </location>
</feature>
<feature type="compositionally biased region" description="Basic and acidic residues" evidence="2">
    <location>
        <begin position="4075"/>
        <end position="4091"/>
    </location>
</feature>
<feature type="compositionally biased region" description="Polar residues" evidence="2">
    <location>
        <begin position="1051"/>
        <end position="1061"/>
    </location>
</feature>
<feature type="region of interest" description="Disordered" evidence="2">
    <location>
        <begin position="955"/>
        <end position="1061"/>
    </location>
</feature>
<dbReference type="Pfam" id="PF12701">
    <property type="entry name" value="LSM14"/>
    <property type="match status" value="1"/>
</dbReference>
<feature type="region of interest" description="Disordered" evidence="2">
    <location>
        <begin position="4680"/>
        <end position="4749"/>
    </location>
</feature>
<feature type="compositionally biased region" description="Pro residues" evidence="2">
    <location>
        <begin position="3891"/>
        <end position="3904"/>
    </location>
</feature>
<reference evidence="5 6" key="1">
    <citation type="journal article" date="2024" name="Nat. Commun.">
        <title>Phylogenomics reveals the evolutionary origins of lichenization in chlorophyte algae.</title>
        <authorList>
            <person name="Puginier C."/>
            <person name="Libourel C."/>
            <person name="Otte J."/>
            <person name="Skaloud P."/>
            <person name="Haon M."/>
            <person name="Grisel S."/>
            <person name="Petersen M."/>
            <person name="Berrin J.G."/>
            <person name="Delaux P.M."/>
            <person name="Dal Grande F."/>
            <person name="Keller J."/>
        </authorList>
    </citation>
    <scope>NUCLEOTIDE SEQUENCE [LARGE SCALE GENOMIC DNA]</scope>
    <source>
        <strain evidence="5 6">SAG 2145</strain>
    </source>
</reference>
<dbReference type="PROSITE" id="PS51536">
    <property type="entry name" value="TFG"/>
    <property type="match status" value="1"/>
</dbReference>
<feature type="region of interest" description="Disordered" evidence="2">
    <location>
        <begin position="3750"/>
        <end position="4658"/>
    </location>
</feature>
<feature type="region of interest" description="Disordered" evidence="2">
    <location>
        <begin position="2522"/>
        <end position="2573"/>
    </location>
</feature>
<feature type="domain" description="TFG box profile" evidence="4">
    <location>
        <begin position="795"/>
        <end position="815"/>
    </location>
</feature>
<feature type="region of interest" description="Disordered" evidence="2">
    <location>
        <begin position="5288"/>
        <end position="5307"/>
    </location>
</feature>
<feature type="region of interest" description="Disordered" evidence="2">
    <location>
        <begin position="5838"/>
        <end position="6062"/>
    </location>
</feature>
<feature type="compositionally biased region" description="Low complexity" evidence="2">
    <location>
        <begin position="4796"/>
        <end position="4812"/>
    </location>
</feature>
<feature type="compositionally biased region" description="Polar residues" evidence="2">
    <location>
        <begin position="1587"/>
        <end position="1598"/>
    </location>
</feature>
<feature type="compositionally biased region" description="Low complexity" evidence="2">
    <location>
        <begin position="3348"/>
        <end position="3360"/>
    </location>
</feature>
<feature type="region of interest" description="Disordered" evidence="2">
    <location>
        <begin position="2765"/>
        <end position="2854"/>
    </location>
</feature>
<feature type="compositionally biased region" description="Polar residues" evidence="2">
    <location>
        <begin position="3256"/>
        <end position="3265"/>
    </location>
</feature>
<feature type="region of interest" description="Disordered" evidence="2">
    <location>
        <begin position="2436"/>
        <end position="2465"/>
    </location>
</feature>
<feature type="compositionally biased region" description="Basic and acidic residues" evidence="2">
    <location>
        <begin position="3481"/>
        <end position="3498"/>
    </location>
</feature>
<feature type="compositionally biased region" description="Low complexity" evidence="2">
    <location>
        <begin position="5892"/>
        <end position="5904"/>
    </location>
</feature>
<dbReference type="InterPro" id="IPR010920">
    <property type="entry name" value="LSM_dom_sf"/>
</dbReference>
<feature type="compositionally biased region" description="Basic and acidic residues" evidence="2">
    <location>
        <begin position="1934"/>
        <end position="1944"/>
    </location>
</feature>
<feature type="compositionally biased region" description="Low complexity" evidence="2">
    <location>
        <begin position="467"/>
        <end position="476"/>
    </location>
</feature>
<feature type="compositionally biased region" description="Low complexity" evidence="2">
    <location>
        <begin position="4564"/>
        <end position="4589"/>
    </location>
</feature>
<feature type="region of interest" description="Disordered" evidence="2">
    <location>
        <begin position="5416"/>
        <end position="5516"/>
    </location>
</feature>
<feature type="compositionally biased region" description="Basic and acidic residues" evidence="2">
    <location>
        <begin position="5491"/>
        <end position="5502"/>
    </location>
</feature>
<feature type="domain" description="DFDF" evidence="3">
    <location>
        <begin position="722"/>
        <end position="758"/>
    </location>
</feature>
<feature type="compositionally biased region" description="Basic and acidic residues" evidence="2">
    <location>
        <begin position="5332"/>
        <end position="5345"/>
    </location>
</feature>
<feature type="compositionally biased region" description="Polar residues" evidence="2">
    <location>
        <begin position="1910"/>
        <end position="1924"/>
    </location>
</feature>
<feature type="region of interest" description="Disordered" evidence="2">
    <location>
        <begin position="5139"/>
        <end position="5175"/>
    </location>
</feature>
<feature type="region of interest" description="Disordered" evidence="2">
    <location>
        <begin position="2654"/>
        <end position="2753"/>
    </location>
</feature>
<feature type="compositionally biased region" description="Pro residues" evidence="2">
    <location>
        <begin position="3796"/>
        <end position="3808"/>
    </location>
</feature>
<feature type="compositionally biased region" description="Low complexity" evidence="2">
    <location>
        <begin position="5295"/>
        <end position="5307"/>
    </location>
</feature>
<feature type="compositionally biased region" description="Basic and acidic residues" evidence="2">
    <location>
        <begin position="2045"/>
        <end position="2063"/>
    </location>
</feature>
<feature type="region of interest" description="Disordered" evidence="2">
    <location>
        <begin position="5326"/>
        <end position="5396"/>
    </location>
</feature>
<feature type="region of interest" description="Disordered" evidence="2">
    <location>
        <begin position="461"/>
        <end position="621"/>
    </location>
</feature>
<dbReference type="SMART" id="SM01271">
    <property type="entry name" value="LSM14"/>
    <property type="match status" value="1"/>
</dbReference>
<keyword evidence="6" id="KW-1185">Reference proteome</keyword>
<evidence type="ECO:0000313" key="6">
    <source>
        <dbReference type="Proteomes" id="UP001438707"/>
    </source>
</evidence>
<dbReference type="EMBL" id="JALJOS010000027">
    <property type="protein sequence ID" value="KAK9824869.1"/>
    <property type="molecule type" value="Genomic_DNA"/>
</dbReference>
<feature type="region of interest" description="Disordered" evidence="2">
    <location>
        <begin position="5737"/>
        <end position="5801"/>
    </location>
</feature>
<feature type="compositionally biased region" description="Polar residues" evidence="2">
    <location>
        <begin position="1021"/>
        <end position="1034"/>
    </location>
</feature>
<feature type="compositionally biased region" description="Basic and acidic residues" evidence="2">
    <location>
        <begin position="4215"/>
        <end position="4231"/>
    </location>
</feature>
<feature type="compositionally biased region" description="Low complexity" evidence="2">
    <location>
        <begin position="4160"/>
        <end position="4173"/>
    </location>
</feature>
<feature type="compositionally biased region" description="Polar residues" evidence="2">
    <location>
        <begin position="4813"/>
        <end position="4823"/>
    </location>
</feature>
<dbReference type="InterPro" id="IPR019050">
    <property type="entry name" value="FDF_dom"/>
</dbReference>
<dbReference type="GO" id="GO:0003729">
    <property type="term" value="F:mRNA binding"/>
    <property type="evidence" value="ECO:0007669"/>
    <property type="project" value="TreeGrafter"/>
</dbReference>
<dbReference type="PANTHER" id="PTHR13586">
    <property type="entry name" value="SCD6 PROTEIN-RELATED"/>
    <property type="match status" value="1"/>
</dbReference>
<feature type="compositionally biased region" description="Basic and acidic residues" evidence="2">
    <location>
        <begin position="4334"/>
        <end position="4366"/>
    </location>
</feature>
<feature type="region of interest" description="Disordered" evidence="2">
    <location>
        <begin position="5593"/>
        <end position="5629"/>
    </location>
</feature>
<dbReference type="GO" id="GO:0034063">
    <property type="term" value="P:stress granule assembly"/>
    <property type="evidence" value="ECO:0007669"/>
    <property type="project" value="TreeGrafter"/>
</dbReference>
<feature type="compositionally biased region" description="Polar residues" evidence="2">
    <location>
        <begin position="1147"/>
        <end position="1156"/>
    </location>
</feature>
<feature type="region of interest" description="Disordered" evidence="2">
    <location>
        <begin position="1584"/>
        <end position="1659"/>
    </location>
</feature>
<feature type="compositionally biased region" description="Basic and acidic residues" evidence="2">
    <location>
        <begin position="799"/>
        <end position="808"/>
    </location>
</feature>
<dbReference type="PROSITE" id="PS51512">
    <property type="entry name" value="DFDF"/>
    <property type="match status" value="1"/>
</dbReference>
<feature type="region of interest" description="Disordered" evidence="2">
    <location>
        <begin position="2029"/>
        <end position="2063"/>
    </location>
</feature>
<feature type="compositionally biased region" description="Basic and acidic residues" evidence="2">
    <location>
        <begin position="4149"/>
        <end position="4159"/>
    </location>
</feature>
<feature type="region of interest" description="Disordered" evidence="2">
    <location>
        <begin position="674"/>
        <end position="718"/>
    </location>
</feature>
<feature type="compositionally biased region" description="Basic residues" evidence="2">
    <location>
        <begin position="819"/>
        <end position="833"/>
    </location>
</feature>
<feature type="compositionally biased region" description="Polar residues" evidence="2">
    <location>
        <begin position="2522"/>
        <end position="2546"/>
    </location>
</feature>
<sequence length="6169" mass="647091">MTVARDTACESISAPPGPALPLRLIEPLLKASTPDALLAGGLAPDIQVLAEAIAARTAAKVLSAQRHSRKPGSRRVMSCSLSKPLSSVLKHIQRKKGIHIEPCCLLPAACLQHHQFPEPPRIGKAAGEAEHLQSAFTVSITRASRRHPGCLMVMGDLKEHHIWLPIRPRAISKPAAQIDAPDADDGGDTLSKAAGFIKDCLYQLASSPHMLTINQVLGIWTREDDMDEGCQSPDRKEGKLAAGKDSATASGSDNGDPMCEHDEEGNANSSNRDDQSAADPEAGNFDIGDEDRQCHQLRCEVLVQQLAKPTVYRAFGRLQPMAPPIMELDKCSIWFPRSDCQSYDQLLSSLTRSPGSLAQAAVPALDSRTWKFQQLYPGSSSPDMDPSAIPSPGSVLSLISKTGVRYEGILYNINFAKSSVALHTVFNYGTEGRGEQEVPPSDRPFQYVDFPASDIQHLQVVKSPQEAQGSAWASSGPPGPQPPMQGTADPWSQTQQAPGQGWPSGHEGQQVSGMPPQQQQQQQQPQQLPPQLPQQQQQASSPFAAPTFPSQEQQAGGPQISFGSVMSGPLQPMPQAGVQLGTASAPPQPLVPAPKQMVASQAGSQPRPGVPTSAPNMAITPLPPAALNNWSVPAPGTAQVQGQALATHAANSAQAAEAAAGVATAAAAAAAASSGMQDGMSGGRGGRMGRGPPHGRGMMGRGRGQGYRGRGRMPMNGDMHAARSQLRPIPKEDFDIQGALKSFNKDDLAQEAGQESPKKPAAAVVAASDGGGDDFFDSISCEAIERLELSESGQNPRPRLSEQRKVDMETFGGSGVPNRRGRGRGRGRGRRGGGRGPPQGRGSAPLVIRFVGPLRLQEEALSPHKGAGGARHAGLAGQKAPSARYLSGRLSSLLCQFVSTQPWQQSHNYSVRIGRPNPRSHLLSALEHTRQVSFVVKLLVCSCTLDQRLQLRRVTTSVAPSDQQPMPCPESGLRDRTVPDMGQGPSSEGRLLAGQTGSSGAYSNNKSGSTRGFEPSKPTLPATSSSAALHQNSAIARASRSYPNPPAICTRPTNNPTTHDPLTSIPSRSFAEELSAIRGTTCRSFADELSAIRGFTGRAPDVAAMAPEPLPSHIAQQPEPSLHDRCHAATFSLDGENMAENMEAPTHSAQPSTQLQPPEAERELQDPSLLWNGAAQRGSDPSLSKDGAAQRDRPGQGAVASESHASGGPGGEVAPRPMRRLQRTSSMLSQEVRSPTPPAKPATDQGMHPDLEPEHATESHEATTQQQLSRSDMPPSSVAQQASRRSLDRVQAGIVGASRKKPSRDEAADGAHGFKTGAGSIAAALASPTATPKMTDRRAVEIPVPIPVQGRPLRFGDAQLQPSSSSIRRTDDGKKQQKTMSLNAGLEPSSPSGSPQASPSRRKSDGSKEGGNQAAIAASSCSQHLSSATDSEEAASAADHLEAATAAGTELGVCQDNPICLDSDDEPATPISAQKHLESRERETPVEDGTHAHAALHEAASAAQKHAEPDISFSEQLAGNDAAVNKVHGNTTAATHDEQPISVQAEPGEAATQLDNLPPNAMQSCGGQVPGNQDSEKVTLRPAEAQGMQSDRGSTEQLQELPGVPTKDAPARPTRHFMGSSEIAQDGTSARPLPPSTKHAGVPAEGASAADGFNPELQRPGLMTDMQLLGSAAATSTRTHGCATRQAAAASHDILHSPGHIPSAVERQAGSASRNPSLGELQSEEQAEHESGNLQSTATVAVGSGSEVPNPEVRELIDLLKMLLACCRAGGPTRKRKSSRDWGAQEFAGLLRGLDENADQDVPVDYGHEHWGRLAELTELSMRSVTARAERGSVLNATEASMMARLKHCKTCGRPMLMHINKYASTGLSCSQCVLEKQKKGRPRSEQAPQDLSSVAAAIAVGLPVSSNAGMAGHASSSGPSGMTSGAAPQVESASHDGREREDAGNTPAQAATALQATEAPLEQPTRKPGLQTSKTLQPLQREQNGGIQDGFAKMPRLNSDLENSKDGPSLDTGIASSGADRHKLEHTAAEEATQPLASTSEPTQHQKADARRPPAEDLAANHDEVVAMDQEPDALACRGKEGATKSSDAVTTADMDEAWAEIVEEAPGSGNAAFRLQPDANIETQTSATAHNEPVSLTRAETQKAQVNGHRPEVQVRQEMRMDGSGSGINPSAMPHVHFVDEPVQPNANPGDGLTVPSLVQRLSSLFKVRSAEKQHKHGALSIRAGPQLPQKPMVSVGTEAVAHPQQEAQLVEGSGILSALNHRQASPVPAEDVQPVPAANDQEEAMRSPQRPANQTEQPLHALTERRGGLPAAAVAVEPMGSPQGPAAETMQVGPSLPADTGRVHGENEAANPEELVKRPQIAAAEGVQLGTSLQASQAELAQLRASALARMKPKLVASGQPAAASAAASTAPEAEGLPNSNQLIADTALPAANACQAHEPSSREPSSQPEVHVTAPQPAADVSTDVMADVTAGNEELLWRVLPEGTSSRCATIQMLMSHGRLNCQEWRAMPMDLQQLKTRVMSQKPSGIDSHPQSNSDTTVQQPDRKPDEGPATQGEGAEMSASPKASNNAADEALMEVHDISEQLNQHHQPFISMPAEVPPAPQTDAANPSIPNMRGAIVMPGHDPSFLSSELSQATRAGEPVMDQAGALCPARSPQQGHPGMLNVQDGVPEGSLPARSAPRSDTSEGKAQTASPDLPPGFGASRKQRKLHNLKPSTLGPSGEASDADLPSLDSESSLTAGPGRGIGASAAGEAEQPLLASNARPADASVTTEPGFMPGVSPAAHLPGLQDTLASEPQPDRLTGPKLPATVISSSAQGHLADHDSETPRPAGSVLASTPEAHASPHKSASIARASNIAALKPLPSEDIIPHEAGAQPQQKFLTAAKPPAAQVSDMFSTDGRDKFWHAGSSPADVAPDLTSALQAMHHAQAASPDGPAASERVSRLAGGLSGMSELGLVDKAPAAVPNLLSASEAFNALQPPERPSDQPMARSKQHRKLAIATLAEASPSALENRNEVEGRNAIMEAASSDDDGPEGSESELEDPGVCNRGTDGKAEDDLGMLLAAASTTEGVAGSIADPFSLMPITSTESQKPTVLTVARAESPTEPPPPGLDLDAVVREHHHLGPLAHVEDQGQQPGLVLGPVHDAGSVWQPSEYKESSPEVNAQLPLTHPAAGPEAAPAAALAAAQVASRPASGSGLGSRPAWASATATALQASEPVVSAASEPLPNLEPFDMVPDTPEKGQSEGDQAEQDQNVLNLGYNSAGSSPRASSRPPAKTSIRSPMGRKSKAQESSAKAPSVMACASQVVSDPEDPLEVPQEPLADATLPHVNDSAGVVHALAYDSRAQSGQAAASGRIPEETGTQSPAQQPTQQEPGSLQTGRAYSAQHLHQLMPSKRLAQDTPHAASIPGVAQDNAERHRMPASSSNAAVLTSNPSSHAGRMRPEPARPQPGHQSEPEPSNTHAARLHQQQQQPQDRQGRQVHGNDESELRAQRFPDGVGPGALVPYRAEEGVLSPPPRAHAHGRGSQSPQQQRLFAQQAPVYDPAMAATQARLAVQSANMTLRNVRLISLKRQHVMSLWSVDQQLQAAWRQHGDAGSVPNGILRGCFVRLRLTPESCLLRRVVEATYEAGEQVVYIEKEDEPIPVEFLSDSNVMEGEVQEWLEFLAEASDLKPPSLVQLWRMEQSLVLACRLARQPAMDPLQVIAAWQHVSARTGPQDADYIKLDFRKDLPLGAQLRAMADALGEKESASLPTKPPPPHPSSHQPRPDALASPVPGLTLTPQRQSAIPNNLPGPSPGLNPPLPQGTAPSPRPGQQDEGMREWQPPLPNSPPVSGFETRRPAPPPEPSATAIATQEQAGSPVRPPRPSRWDTMETPKGRQAARAPQPEAPPAAPDSPPLDLPLHVGSEHPPPMAPLSTEEAPAASPGMGASVGPRLQQEVRLPQPADPRVGSHHPATPLADGPSALLPRGAHQPALDPRQSRGVYQARQGSRSTSRSPPKGARRGVVKRSRWSRRGSASRSPGPKRRRRESDSRSGSPVRRHSRDQRTKAADVAPTGQTGDRLHAIPNQDRFNDRARDEASLERDTGHQGIHASKGNGASKRKTHPFPGEAREVSDLDTPLEDSPARLRNLQPISSRACLNKKRSRDEGTPDRSASEIASAEALQAAADESGRDAVRNKGATEGPKRSRVKGQGDGQTPQPRASRKQQKRGAQEDATADRGSSDRRQLIHQNAGWDGSRAQPSKTAIPAEPADRVKELSKIHREQARDTNTEHGLQQKLHDNRDSAEPTEANDRAHITNGGARERFEDSREVCQTPDDPASKTRKGGSRHRSDDSREPYQTPDDRSSKNMHEGSRRRSHDSQEPSQTPDDPASRRRHDSSRQMLHDSRELSQTPDDPAFSRRQEVSRHGSDGSRQPSCRPNADAAPEERQDRQVPRRRHRSQGSQEPSRGSEKNNEARRFEHAARASPGSVDLVAEPGASGLEEATPAAGPERVYGEPIEEPPTAGKASEERVQASLPPPKFSFGIPSRPPTNQGRLPVLPWETHDMGSEPILQVPPAGPTVAGAEPAAAPEASTQQAAPAAASAQDSKPPQADSRALGQRPGRGIIRPHRALAGDVEEMRKRRRTSSSSLAPSAASSRPSSGSQENANLASPGEAMVGHLAALLNAEDNDITAAVQAAMNEQAEEDIQAEDADITPSPDAADDQVAQDHELTPGVNQDLNGDMGVQSALLSGQSSQQRNLPSSEMIEAGKVTAEGSDLAAAVAILPEGPVADAPGLVSDAITDVGDAETAAAAAEAATPSAAGHASDVSGSEQTQRQTYPAAEGHKEPADIEAGTAEVTAPVGAGAPSAAGAATALQIASGAAAADAPAASVAAQQAALGSVAAALPADGAGAEAAAAASTPADAQQAACAAAFGAVAQAAPAEASGDYKAWAAHWEATHNPYNPQSVPAGCEAWYQHWRNDYMQRQQLVVQQQQWAAYASWYAQAGAQAAAYTSYAQMAASGAASAYAQQYPGYSQVYPYQASTAYPAAGPCPPAAWPVHQAAALPGAYPALAAAPAAAYPAPAAAAAPASWTAGSLQAPQPTTVIEEVAAAAAAANCALPATSEAAPADKSGGGDGAGAAEVQVSQPLAISSWPAVDSGGGSAQPASINKSTGLEPSAPGHDTAEPVRASLGDPVVAGMPVAEPEPLNLDIPGLTQAAAAVAADPAPNTAVAPQRSHQAPAQPAAVLASAKAQVLHQKGAQGDSPRLSIPGLTQDAQAVEPEAYAAPQSNSTSEGLATTDVAHHDIPSRSARPRSGGSLLRRSRISKLLSPEHRPGIAAAVAAADPDRSSTDAVEAGRRAKPGTEPATDESAMEGGSAWGLSAQQRQRIAMRHRQRRPELPLTEAGQPSNETLAETLELAALPHGQALHAGHESMGPGGGLQDDDTLPVIGIPEDDADRLAPPGVDQGPPPAQPSPNTVDRVVGEDTPGASLEDARGRSVHQFQPEHEVASHRAGDSNPRPLSASEQTDIFLNSLASEPVTAQPEYIQTGAPAVATEEAADIDDLPQSDEAPGVEDAWPTFEGSQDTEGPMLDVVRSGTATRIAWGSDAGHRNQDPLDPRQHNLPGTRAASSTLQMERAPPAADPRRVSHLRHGMHVPATTPCPADDTLVSQSSVPLGFMPGSDPRRGASLPMAASVTATGPLPSHAATVMDLRSAADPRRRFLGATLILGAHNVLQASTAAPTLSPRMDAAGVAAPGSAGIEQAAPPHHPQIGHEQAAPPHHRQLDPRRRALASAGTASIIDPSPPTQAAPVMDPRLRHKVPLVSSMSLEAAQTGQAASPLDPRVSAASLNASGATEPEQVAPALLPQGSDQPVRRNINGQADAAGEWRGDPRKRHRADMEDPGAQQSRGRSSSYGSRHRSQSPGSSQHWPSKRPHRGERPFSGARRHDQRRKSATPSEAEGGASYRAADLRDRARSCSRERRPTSSKGRSRTVSPSRSRRSRRTPSPAQSGHRTLSPSRARRSLRTPSPTQGSHRHRSTADEQEAQDSDAGRSRARAASGARPPGAFGSEARMPVEPVLRSPVDLNDAEAASAFSCLQVAAQEALKAAAEEGLFVRQLDGLSLDYMSKQTTSVQAKAAHRLIESLRTSKRGMSGNPSAFLTSLVKEYRGGQQSSFTRTHW</sequence>
<feature type="compositionally biased region" description="Acidic residues" evidence="2">
    <location>
        <begin position="3032"/>
        <end position="3047"/>
    </location>
</feature>
<feature type="region of interest" description="Disordered" evidence="2">
    <location>
        <begin position="1910"/>
        <end position="2017"/>
    </location>
</feature>
<dbReference type="Gene3D" id="2.30.30.100">
    <property type="match status" value="1"/>
</dbReference>
<protein>
    <submittedName>
        <fullName evidence="5">Uncharacterized protein</fullName>
    </submittedName>
</protein>
<evidence type="ECO:0000256" key="1">
    <source>
        <dbReference type="PROSITE-ProRule" id="PRU00869"/>
    </source>
</evidence>
<feature type="compositionally biased region" description="Polar residues" evidence="2">
    <location>
        <begin position="1971"/>
        <end position="1987"/>
    </location>
</feature>
<dbReference type="InterPro" id="IPR025768">
    <property type="entry name" value="TFG_box"/>
</dbReference>
<feature type="compositionally biased region" description="Low complexity" evidence="2">
    <location>
        <begin position="1388"/>
        <end position="1399"/>
    </location>
</feature>
<feature type="compositionally biased region" description="Low complexity" evidence="2">
    <location>
        <begin position="515"/>
        <end position="526"/>
    </location>
</feature>
<comment type="caution">
    <text evidence="5">The sequence shown here is derived from an EMBL/GenBank/DDBJ whole genome shotgun (WGS) entry which is preliminary data.</text>
</comment>
<feature type="compositionally biased region" description="Low complexity" evidence="2">
    <location>
        <begin position="6045"/>
        <end position="6058"/>
    </location>
</feature>
<dbReference type="PANTHER" id="PTHR13586:SF0">
    <property type="entry name" value="TRAILER HITCH, ISOFORM H"/>
    <property type="match status" value="1"/>
</dbReference>
<feature type="compositionally biased region" description="Low complexity" evidence="2">
    <location>
        <begin position="4631"/>
        <end position="4648"/>
    </location>
</feature>
<feature type="compositionally biased region" description="Polar residues" evidence="2">
    <location>
        <begin position="955"/>
        <end position="964"/>
    </location>
</feature>
<feature type="compositionally biased region" description="Basic and acidic residues" evidence="2">
    <location>
        <begin position="4383"/>
        <end position="4393"/>
    </location>
</feature>
<feature type="compositionally biased region" description="Basic and acidic residues" evidence="2">
    <location>
        <begin position="4402"/>
        <end position="4415"/>
    </location>
</feature>
<dbReference type="Proteomes" id="UP001438707">
    <property type="component" value="Unassembled WGS sequence"/>
</dbReference>
<feature type="compositionally biased region" description="Polar residues" evidence="2">
    <location>
        <begin position="5151"/>
        <end position="5161"/>
    </location>
</feature>
<evidence type="ECO:0000259" key="3">
    <source>
        <dbReference type="PROSITE" id="PS51512"/>
    </source>
</evidence>
<feature type="compositionally biased region" description="Gly residues" evidence="2">
    <location>
        <begin position="680"/>
        <end position="708"/>
    </location>
</feature>
<feature type="compositionally biased region" description="Polar residues" evidence="2">
    <location>
        <begin position="3992"/>
        <end position="4001"/>
    </location>
</feature>
<feature type="region of interest" description="Disordered" evidence="2">
    <location>
        <begin position="4796"/>
        <end position="4832"/>
    </location>
</feature>
<feature type="compositionally biased region" description="Basic and acidic residues" evidence="2">
    <location>
        <begin position="3872"/>
        <end position="3881"/>
    </location>
</feature>
<feature type="region of interest" description="Disordered" evidence="2">
    <location>
        <begin position="3221"/>
        <end position="3324"/>
    </location>
</feature>